<dbReference type="InterPro" id="IPR030678">
    <property type="entry name" value="Peptide/Ni-bd"/>
</dbReference>
<organism evidence="6 7">
    <name type="scientific">Aminobacter aminovorans</name>
    <name type="common">Chelatobacter heintzii</name>
    <dbReference type="NCBI Taxonomy" id="83263"/>
    <lineage>
        <taxon>Bacteria</taxon>
        <taxon>Pseudomonadati</taxon>
        <taxon>Pseudomonadota</taxon>
        <taxon>Alphaproteobacteria</taxon>
        <taxon>Hyphomicrobiales</taxon>
        <taxon>Phyllobacteriaceae</taxon>
        <taxon>Aminobacter</taxon>
    </lineage>
</organism>
<reference evidence="6 7" key="1">
    <citation type="submission" date="2018-06" db="EMBL/GenBank/DDBJ databases">
        <authorList>
            <consortium name="Pathogen Informatics"/>
            <person name="Doyle S."/>
        </authorList>
    </citation>
    <scope>NUCLEOTIDE SEQUENCE [LARGE SCALE GENOMIC DNA]</scope>
    <source>
        <strain evidence="6 7">NCTC10684</strain>
    </source>
</reference>
<dbReference type="GO" id="GO:0030288">
    <property type="term" value="C:outer membrane-bounded periplasmic space"/>
    <property type="evidence" value="ECO:0007669"/>
    <property type="project" value="UniProtKB-ARBA"/>
</dbReference>
<proteinExistence type="inferred from homology"/>
<gene>
    <name evidence="6" type="primary">hbpA_2</name>
    <name evidence="6" type="ORF">NCTC10684_00604</name>
</gene>
<dbReference type="GO" id="GO:0015833">
    <property type="term" value="P:peptide transport"/>
    <property type="evidence" value="ECO:0007669"/>
    <property type="project" value="TreeGrafter"/>
</dbReference>
<feature type="signal peptide" evidence="4">
    <location>
        <begin position="1"/>
        <end position="29"/>
    </location>
</feature>
<dbReference type="PIRSF" id="PIRSF002741">
    <property type="entry name" value="MppA"/>
    <property type="match status" value="1"/>
</dbReference>
<dbReference type="Pfam" id="PF00496">
    <property type="entry name" value="SBP_bac_5"/>
    <property type="match status" value="1"/>
</dbReference>
<evidence type="ECO:0000313" key="6">
    <source>
        <dbReference type="EMBL" id="SUU87406.1"/>
    </source>
</evidence>
<evidence type="ECO:0000256" key="2">
    <source>
        <dbReference type="ARBA" id="ARBA00005695"/>
    </source>
</evidence>
<dbReference type="GO" id="GO:0043190">
    <property type="term" value="C:ATP-binding cassette (ABC) transporter complex"/>
    <property type="evidence" value="ECO:0007669"/>
    <property type="project" value="InterPro"/>
</dbReference>
<comment type="subcellular location">
    <subcellularLocation>
        <location evidence="1">Periplasm</location>
    </subcellularLocation>
</comment>
<dbReference type="OrthoDB" id="9801912at2"/>
<dbReference type="InterPro" id="IPR000914">
    <property type="entry name" value="SBP_5_dom"/>
</dbReference>
<dbReference type="PANTHER" id="PTHR30290">
    <property type="entry name" value="PERIPLASMIC BINDING COMPONENT OF ABC TRANSPORTER"/>
    <property type="match status" value="1"/>
</dbReference>
<evidence type="ECO:0000313" key="7">
    <source>
        <dbReference type="Proteomes" id="UP000254701"/>
    </source>
</evidence>
<dbReference type="Gene3D" id="3.10.105.10">
    <property type="entry name" value="Dipeptide-binding Protein, Domain 3"/>
    <property type="match status" value="1"/>
</dbReference>
<keyword evidence="3 4" id="KW-0732">Signal</keyword>
<dbReference type="InterPro" id="IPR039424">
    <property type="entry name" value="SBP_5"/>
</dbReference>
<dbReference type="RefSeq" id="WP_115729919.1">
    <property type="nucleotide sequence ID" value="NZ_BAAAVY010000015.1"/>
</dbReference>
<feature type="chain" id="PRO_5016739669" evidence="4">
    <location>
        <begin position="30"/>
        <end position="526"/>
    </location>
</feature>
<feature type="domain" description="Solute-binding protein family 5" evidence="5">
    <location>
        <begin position="75"/>
        <end position="429"/>
    </location>
</feature>
<accession>A0A380WGR2</accession>
<dbReference type="GO" id="GO:1904680">
    <property type="term" value="F:peptide transmembrane transporter activity"/>
    <property type="evidence" value="ECO:0007669"/>
    <property type="project" value="TreeGrafter"/>
</dbReference>
<dbReference type="AlphaFoldDB" id="A0A380WGR2"/>
<protein>
    <submittedName>
        <fullName evidence="6">Hemin-binding lipoprotein</fullName>
    </submittedName>
</protein>
<evidence type="ECO:0000256" key="4">
    <source>
        <dbReference type="SAM" id="SignalP"/>
    </source>
</evidence>
<evidence type="ECO:0000256" key="3">
    <source>
        <dbReference type="ARBA" id="ARBA00022729"/>
    </source>
</evidence>
<dbReference type="SUPFAM" id="SSF53850">
    <property type="entry name" value="Periplasmic binding protein-like II"/>
    <property type="match status" value="1"/>
</dbReference>
<name>A0A380WGR2_AMIAI</name>
<dbReference type="Gene3D" id="3.40.190.10">
    <property type="entry name" value="Periplasmic binding protein-like II"/>
    <property type="match status" value="1"/>
</dbReference>
<dbReference type="Proteomes" id="UP000254701">
    <property type="component" value="Unassembled WGS sequence"/>
</dbReference>
<sequence length="526" mass="58246">MNRRRFLFSASVISLAIAVGLFSPANALAETEAVIVIGRQESGAASYDPIRAVALNTAAGLIYDRLVEQAVDQSYHPHLASSWQVSPDGMSWTFELRKDVTFTDGEPFNAQTIAWWIPKFKGTENEFMVDAIERVEVVADHTVRFVLKRPEPNLIFNLAMTNMGVPSPKAYEAGGQDYGVTEAIGTGPYKLESFVVGQETVLVANEDYNWGSALTENKGAPYIKRLTAREIPDASTAFLELKTGGVDMLLDMPTDFLPQLKGEADIDLRELPGYGVTLVTINTQAAPFTDIRVRQATALAIDQASILKSVYGGVGKEAHQFLVAALGEAHVDPALQIRHDPAKAASLLDEAGWLRDGDGDGIRAKDGKPLTMKLWTRADTEYKRTAEIIQAQLKAVGMKAEITVFDAGTYRNQFLKPERELVLAPYSWTNADILDWFFSAKRLDSWNLSMWNDPKSEELRELAMYGSKSWDERVVNFRNFHGHLLANFVGVPVHEPAQTMVFNKTRLAAPETFRGPYSLVDIKPAD</sequence>
<evidence type="ECO:0000256" key="1">
    <source>
        <dbReference type="ARBA" id="ARBA00004418"/>
    </source>
</evidence>
<dbReference type="PANTHER" id="PTHR30290:SF38">
    <property type="entry name" value="D,D-DIPEPTIDE-BINDING PERIPLASMIC PROTEIN DDPA-RELATED"/>
    <property type="match status" value="1"/>
</dbReference>
<dbReference type="EMBL" id="UFSM01000001">
    <property type="protein sequence ID" value="SUU87406.1"/>
    <property type="molecule type" value="Genomic_DNA"/>
</dbReference>
<evidence type="ECO:0000259" key="5">
    <source>
        <dbReference type="Pfam" id="PF00496"/>
    </source>
</evidence>
<keyword evidence="6" id="KW-0449">Lipoprotein</keyword>
<comment type="similarity">
    <text evidence="2">Belongs to the bacterial solute-binding protein 5 family.</text>
</comment>